<organism evidence="5 6">
    <name type="scientific">Conidiobolus coronatus (strain ATCC 28846 / CBS 209.66 / NRRL 28638)</name>
    <name type="common">Delacroixia coronata</name>
    <dbReference type="NCBI Taxonomy" id="796925"/>
    <lineage>
        <taxon>Eukaryota</taxon>
        <taxon>Fungi</taxon>
        <taxon>Fungi incertae sedis</taxon>
        <taxon>Zoopagomycota</taxon>
        <taxon>Entomophthoromycotina</taxon>
        <taxon>Entomophthoromycetes</taxon>
        <taxon>Entomophthorales</taxon>
        <taxon>Ancylistaceae</taxon>
        <taxon>Conidiobolus</taxon>
    </lineage>
</organism>
<dbReference type="GO" id="GO:0003723">
    <property type="term" value="F:RNA binding"/>
    <property type="evidence" value="ECO:0007669"/>
    <property type="project" value="UniProtKB-UniRule"/>
</dbReference>
<reference evidence="5 6" key="1">
    <citation type="journal article" date="2015" name="Genome Biol. Evol.">
        <title>Phylogenomic analyses indicate that early fungi evolved digesting cell walls of algal ancestors of land plants.</title>
        <authorList>
            <person name="Chang Y."/>
            <person name="Wang S."/>
            <person name="Sekimoto S."/>
            <person name="Aerts A.L."/>
            <person name="Choi C."/>
            <person name="Clum A."/>
            <person name="LaButti K.M."/>
            <person name="Lindquist E.A."/>
            <person name="Yee Ngan C."/>
            <person name="Ohm R.A."/>
            <person name="Salamov A.A."/>
            <person name="Grigoriev I.V."/>
            <person name="Spatafora J.W."/>
            <person name="Berbee M.L."/>
        </authorList>
    </citation>
    <scope>NUCLEOTIDE SEQUENCE [LARGE SCALE GENOMIC DNA]</scope>
    <source>
        <strain evidence="5 6">NRRL 28638</strain>
    </source>
</reference>
<dbReference type="InterPro" id="IPR040447">
    <property type="entry name" value="RRM_Rrp7"/>
</dbReference>
<dbReference type="InterPro" id="IPR024326">
    <property type="entry name" value="RRP7_C"/>
</dbReference>
<dbReference type="GO" id="GO:0000028">
    <property type="term" value="P:ribosomal small subunit assembly"/>
    <property type="evidence" value="ECO:0007669"/>
    <property type="project" value="TreeGrafter"/>
</dbReference>
<feature type="non-terminal residue" evidence="5">
    <location>
        <position position="1"/>
    </location>
</feature>
<dbReference type="Pfam" id="PF12923">
    <property type="entry name" value="RRP7"/>
    <property type="match status" value="1"/>
</dbReference>
<feature type="domain" description="RRM" evidence="4">
    <location>
        <begin position="44"/>
        <end position="157"/>
    </location>
</feature>
<dbReference type="EMBL" id="KQ964537">
    <property type="protein sequence ID" value="KXN69375.1"/>
    <property type="molecule type" value="Genomic_DNA"/>
</dbReference>
<dbReference type="InterPro" id="IPR012677">
    <property type="entry name" value="Nucleotide-bd_a/b_plait_sf"/>
</dbReference>
<dbReference type="OrthoDB" id="5390at2759"/>
<gene>
    <name evidence="5" type="ORF">CONCODRAFT_79347</name>
</gene>
<keyword evidence="3" id="KW-0175">Coiled coil</keyword>
<dbReference type="Gene3D" id="6.10.250.1770">
    <property type="match status" value="1"/>
</dbReference>
<keyword evidence="6" id="KW-1185">Reference proteome</keyword>
<dbReference type="GO" id="GO:0006364">
    <property type="term" value="P:rRNA processing"/>
    <property type="evidence" value="ECO:0007669"/>
    <property type="project" value="TreeGrafter"/>
</dbReference>
<dbReference type="PANTHER" id="PTHR13191:SF0">
    <property type="entry name" value="RIBOSOMAL RNA-PROCESSING PROTEIN 7 HOMOLOG A-RELATED"/>
    <property type="match status" value="1"/>
</dbReference>
<feature type="coiled-coil region" evidence="3">
    <location>
        <begin position="247"/>
        <end position="274"/>
    </location>
</feature>
<dbReference type="SUPFAM" id="SSF54928">
    <property type="entry name" value="RNA-binding domain, RBD"/>
    <property type="match status" value="1"/>
</dbReference>
<proteinExistence type="inferred from homology"/>
<evidence type="ECO:0000313" key="6">
    <source>
        <dbReference type="Proteomes" id="UP000070444"/>
    </source>
</evidence>
<evidence type="ECO:0000256" key="2">
    <source>
        <dbReference type="PROSITE-ProRule" id="PRU00176"/>
    </source>
</evidence>
<dbReference type="Proteomes" id="UP000070444">
    <property type="component" value="Unassembled WGS sequence"/>
</dbReference>
<protein>
    <recommendedName>
        <fullName evidence="4">RRM domain-containing protein</fullName>
    </recommendedName>
</protein>
<sequence length="280" mass="32401">SEIKGFKTIQTEISSKQKNLKTLHQLFVKEHVNYTNDPATPSGRTLFLLNLPVDATQQDIKKFFGSAGKVLTVDFKSSNSHKLNSSINKSTTPTEKALRHLFQPNDSTQFNVPGNFALVVFLEEEGLKKVFKWGNKVQKWELQRLETNQIGLNFFKKQYQEERVDMDKLTVFVNEYISELEKHKAKQEKIQLKSSNEPDEDGFVTVSYTNSNKGASNDGITVKAFKADEVIEVKKKEQSSFYRFQTRENKRDQLAQLRSKFEEDKKKIANMKAKRQFKPY</sequence>
<evidence type="ECO:0000256" key="3">
    <source>
        <dbReference type="SAM" id="Coils"/>
    </source>
</evidence>
<keyword evidence="2" id="KW-0694">RNA-binding</keyword>
<dbReference type="GO" id="GO:0034456">
    <property type="term" value="C:UTP-C complex"/>
    <property type="evidence" value="ECO:0007669"/>
    <property type="project" value="TreeGrafter"/>
</dbReference>
<evidence type="ECO:0000259" key="4">
    <source>
        <dbReference type="PROSITE" id="PS50102"/>
    </source>
</evidence>
<dbReference type="OMA" id="HTHLHIM"/>
<dbReference type="InterPro" id="IPR000504">
    <property type="entry name" value="RRM_dom"/>
</dbReference>
<accession>A0A137P2X1</accession>
<dbReference type="InterPro" id="IPR040446">
    <property type="entry name" value="RRP7"/>
</dbReference>
<dbReference type="PANTHER" id="PTHR13191">
    <property type="entry name" value="RIBOSOMAL RNA PROCESSING PROTEIN 7-RELATED"/>
    <property type="match status" value="1"/>
</dbReference>
<dbReference type="AlphaFoldDB" id="A0A137P2X1"/>
<evidence type="ECO:0000313" key="5">
    <source>
        <dbReference type="EMBL" id="KXN69375.1"/>
    </source>
</evidence>
<dbReference type="PROSITE" id="PS50102">
    <property type="entry name" value="RRM"/>
    <property type="match status" value="1"/>
</dbReference>
<dbReference type="Pfam" id="PF17799">
    <property type="entry name" value="RRM_Rrp7"/>
    <property type="match status" value="1"/>
</dbReference>
<evidence type="ECO:0000256" key="1">
    <source>
        <dbReference type="ARBA" id="ARBA00006110"/>
    </source>
</evidence>
<dbReference type="STRING" id="796925.A0A137P2X1"/>
<dbReference type="GO" id="GO:0032545">
    <property type="term" value="C:CURI complex"/>
    <property type="evidence" value="ECO:0007669"/>
    <property type="project" value="TreeGrafter"/>
</dbReference>
<dbReference type="InterPro" id="IPR035979">
    <property type="entry name" value="RBD_domain_sf"/>
</dbReference>
<comment type="similarity">
    <text evidence="1">Belongs to the RRP7 family.</text>
</comment>
<dbReference type="Gene3D" id="3.30.70.330">
    <property type="match status" value="1"/>
</dbReference>
<name>A0A137P2X1_CONC2</name>
<dbReference type="CDD" id="cd12951">
    <property type="entry name" value="RRP7_Rrp7A"/>
    <property type="match status" value="1"/>
</dbReference>